<dbReference type="EMBL" id="AP026867">
    <property type="protein sequence ID" value="BDS12502.1"/>
    <property type="molecule type" value="Genomic_DNA"/>
</dbReference>
<dbReference type="Pfam" id="PF08713">
    <property type="entry name" value="DNA_alkylation"/>
    <property type="match status" value="1"/>
</dbReference>
<evidence type="ECO:0000313" key="1">
    <source>
        <dbReference type="EMBL" id="BDS12502.1"/>
    </source>
</evidence>
<dbReference type="InterPro" id="IPR016024">
    <property type="entry name" value="ARM-type_fold"/>
</dbReference>
<sequence length="225" mass="26834">MDYIDTLELELIRNANAKVAQQQKAYMRGQFDYYGIKATQRKELQKPFLIKAFLPDKSELERMVKILWKKPQREFQYFAQELAFRYVKQPALEDIQLYEFMVKHKSWWDTVDFIANKLMGAYFKHYPAQREPYVNKWLASNNIWLQRSALLFQLKYKKDLDRALLSATIHPLLGSNEFFINKAIGWVLREYSRVNPEWVIEFSNKTTLSPLSKKEALRLIPQGNL</sequence>
<protein>
    <submittedName>
        <fullName evidence="1">DNA alkylation repair protein</fullName>
    </submittedName>
</protein>
<dbReference type="Gene3D" id="1.20.1660.10">
    <property type="entry name" value="Hypothetical protein (EF3068)"/>
    <property type="match status" value="1"/>
</dbReference>
<dbReference type="CDD" id="cd07064">
    <property type="entry name" value="AlkD_like_1"/>
    <property type="match status" value="1"/>
</dbReference>
<dbReference type="KEGG" id="aup:AsAng_0032250"/>
<dbReference type="InterPro" id="IPR014825">
    <property type="entry name" value="DNA_alkylation"/>
</dbReference>
<dbReference type="AlphaFoldDB" id="A0A915YGA3"/>
<organism evidence="1 2">
    <name type="scientific">Aureispira anguillae</name>
    <dbReference type="NCBI Taxonomy" id="2864201"/>
    <lineage>
        <taxon>Bacteria</taxon>
        <taxon>Pseudomonadati</taxon>
        <taxon>Bacteroidota</taxon>
        <taxon>Saprospiria</taxon>
        <taxon>Saprospirales</taxon>
        <taxon>Saprospiraceae</taxon>
        <taxon>Aureispira</taxon>
    </lineage>
</organism>
<dbReference type="Gene3D" id="1.25.40.290">
    <property type="entry name" value="ARM repeat domains"/>
    <property type="match status" value="1"/>
</dbReference>
<gene>
    <name evidence="1" type="ORF">AsAng_0032250</name>
</gene>
<evidence type="ECO:0000313" key="2">
    <source>
        <dbReference type="Proteomes" id="UP001060919"/>
    </source>
</evidence>
<dbReference type="RefSeq" id="WP_264793567.1">
    <property type="nucleotide sequence ID" value="NZ_AP026867.1"/>
</dbReference>
<proteinExistence type="predicted"/>
<accession>A0A915YGA3</accession>
<keyword evidence="2" id="KW-1185">Reference proteome</keyword>
<dbReference type="SUPFAM" id="SSF48371">
    <property type="entry name" value="ARM repeat"/>
    <property type="match status" value="1"/>
</dbReference>
<dbReference type="PANTHER" id="PTHR34070">
    <property type="entry name" value="ARMADILLO-TYPE FOLD"/>
    <property type="match status" value="1"/>
</dbReference>
<dbReference type="Proteomes" id="UP001060919">
    <property type="component" value="Chromosome"/>
</dbReference>
<name>A0A915YGA3_9BACT</name>
<dbReference type="PANTHER" id="PTHR34070:SF1">
    <property type="entry name" value="DNA ALKYLATION REPAIR PROTEIN"/>
    <property type="match status" value="1"/>
</dbReference>
<reference evidence="1" key="1">
    <citation type="submission" date="2022-09" db="EMBL/GenBank/DDBJ databases">
        <title>Aureispira anguillicida sp. nov., isolated from Leptocephalus of Japanese eel Anguilla japonica.</title>
        <authorList>
            <person name="Yuasa K."/>
            <person name="Mekata T."/>
            <person name="Ikunari K."/>
        </authorList>
    </citation>
    <scope>NUCLEOTIDE SEQUENCE</scope>
    <source>
        <strain evidence="1">EL160426</strain>
    </source>
</reference>